<reference evidence="1" key="2">
    <citation type="journal article" date="2015" name="Fish Shellfish Immunol.">
        <title>Early steps in the European eel (Anguilla anguilla)-Vibrio vulnificus interaction in the gills: Role of the RtxA13 toxin.</title>
        <authorList>
            <person name="Callol A."/>
            <person name="Pajuelo D."/>
            <person name="Ebbesson L."/>
            <person name="Teles M."/>
            <person name="MacKenzie S."/>
            <person name="Amaro C."/>
        </authorList>
    </citation>
    <scope>NUCLEOTIDE SEQUENCE</scope>
</reference>
<protein>
    <submittedName>
        <fullName evidence="1">Uncharacterized protein</fullName>
    </submittedName>
</protein>
<reference evidence="1" key="1">
    <citation type="submission" date="2014-11" db="EMBL/GenBank/DDBJ databases">
        <authorList>
            <person name="Amaro Gonzalez C."/>
        </authorList>
    </citation>
    <scope>NUCLEOTIDE SEQUENCE</scope>
</reference>
<accession>A0A0E9TW45</accession>
<proteinExistence type="predicted"/>
<dbReference type="EMBL" id="GBXM01051427">
    <property type="protein sequence ID" value="JAH57150.1"/>
    <property type="molecule type" value="Transcribed_RNA"/>
</dbReference>
<sequence length="52" mass="6156">MKQTVIAFSWKTIILGNSYSLVFRSDLVKYYIKMNVMYIKCTIMVQLRVICT</sequence>
<organism evidence="1">
    <name type="scientific">Anguilla anguilla</name>
    <name type="common">European freshwater eel</name>
    <name type="synonym">Muraena anguilla</name>
    <dbReference type="NCBI Taxonomy" id="7936"/>
    <lineage>
        <taxon>Eukaryota</taxon>
        <taxon>Metazoa</taxon>
        <taxon>Chordata</taxon>
        <taxon>Craniata</taxon>
        <taxon>Vertebrata</taxon>
        <taxon>Euteleostomi</taxon>
        <taxon>Actinopterygii</taxon>
        <taxon>Neopterygii</taxon>
        <taxon>Teleostei</taxon>
        <taxon>Anguilliformes</taxon>
        <taxon>Anguillidae</taxon>
        <taxon>Anguilla</taxon>
    </lineage>
</organism>
<evidence type="ECO:0000313" key="1">
    <source>
        <dbReference type="EMBL" id="JAH57150.1"/>
    </source>
</evidence>
<name>A0A0E9TW45_ANGAN</name>
<dbReference type="AlphaFoldDB" id="A0A0E9TW45"/>